<dbReference type="AlphaFoldDB" id="A0A1Z5J1N5"/>
<gene>
    <name evidence="2" type="ORF">IWT5_01078</name>
</gene>
<comment type="caution">
    <text evidence="2">The sequence shown here is derived from an EMBL/GenBank/DDBJ whole genome shotgun (WGS) entry which is preliminary data.</text>
</comment>
<name>A0A1Z5J1N5_9LACO</name>
<sequence length="127" mass="14095">MDNNNSNNDSMSKETKTKWIIAVVVAVLIIGFFVLKPKHLSGSYSHTINAFFTKSTDTLKFNGDKVTEYADGEKMNTGTYKIKNDQLTVKFGRFQMNATLSDNKKSFVITSATGASDLASGFKYTKK</sequence>
<keyword evidence="1" id="KW-0472">Membrane</keyword>
<proteinExistence type="predicted"/>
<dbReference type="EMBL" id="BCMJ01000003">
    <property type="protein sequence ID" value="GAX07927.1"/>
    <property type="molecule type" value="Genomic_DNA"/>
</dbReference>
<evidence type="ECO:0000256" key="1">
    <source>
        <dbReference type="SAM" id="Phobius"/>
    </source>
</evidence>
<protein>
    <submittedName>
        <fullName evidence="2">Uncharacterized protein</fullName>
    </submittedName>
</protein>
<reference evidence="2 3" key="1">
    <citation type="submission" date="2015-11" db="EMBL/GenBank/DDBJ databases">
        <title>Draft genome sequences of new species of the genus Lactobacillus isolated from orchardgrass silage.</title>
        <authorList>
            <person name="Tohno M."/>
            <person name="Tanizawa Y."/>
            <person name="Arita M."/>
        </authorList>
    </citation>
    <scope>NUCLEOTIDE SEQUENCE [LARGE SCALE GENOMIC DNA]</scope>
    <source>
        <strain evidence="2 3">IWT5</strain>
    </source>
</reference>
<organism evidence="2 3">
    <name type="scientific">Secundilactobacillus silagincola</name>
    <dbReference type="NCBI Taxonomy" id="1714681"/>
    <lineage>
        <taxon>Bacteria</taxon>
        <taxon>Bacillati</taxon>
        <taxon>Bacillota</taxon>
        <taxon>Bacilli</taxon>
        <taxon>Lactobacillales</taxon>
        <taxon>Lactobacillaceae</taxon>
        <taxon>Secundilactobacillus</taxon>
    </lineage>
</organism>
<keyword evidence="1" id="KW-0812">Transmembrane</keyword>
<dbReference type="Proteomes" id="UP000223370">
    <property type="component" value="Unassembled WGS sequence"/>
</dbReference>
<feature type="transmembrane region" description="Helical" evidence="1">
    <location>
        <begin position="19"/>
        <end position="35"/>
    </location>
</feature>
<dbReference type="OrthoDB" id="2243821at2"/>
<evidence type="ECO:0000313" key="2">
    <source>
        <dbReference type="EMBL" id="GAX07927.1"/>
    </source>
</evidence>
<accession>A0A1Z5J1N5</accession>
<dbReference type="RefSeq" id="WP_098824281.1">
    <property type="nucleotide sequence ID" value="NZ_BCMJ01000003.1"/>
</dbReference>
<evidence type="ECO:0000313" key="3">
    <source>
        <dbReference type="Proteomes" id="UP000223370"/>
    </source>
</evidence>
<keyword evidence="3" id="KW-1185">Reference proteome</keyword>
<keyword evidence="1" id="KW-1133">Transmembrane helix</keyword>